<name>A0A438DA91_VITVI</name>
<protein>
    <recommendedName>
        <fullName evidence="1">DUF4378 domain-containing protein</fullName>
    </recommendedName>
</protein>
<evidence type="ECO:0000259" key="1">
    <source>
        <dbReference type="Pfam" id="PF14309"/>
    </source>
</evidence>
<comment type="caution">
    <text evidence="2">The sequence shown here is derived from an EMBL/GenBank/DDBJ whole genome shotgun (WGS) entry which is preliminary data.</text>
</comment>
<evidence type="ECO:0000313" key="2">
    <source>
        <dbReference type="EMBL" id="RVW32372.1"/>
    </source>
</evidence>
<organism evidence="2 3">
    <name type="scientific">Vitis vinifera</name>
    <name type="common">Grape</name>
    <dbReference type="NCBI Taxonomy" id="29760"/>
    <lineage>
        <taxon>Eukaryota</taxon>
        <taxon>Viridiplantae</taxon>
        <taxon>Streptophyta</taxon>
        <taxon>Embryophyta</taxon>
        <taxon>Tracheophyta</taxon>
        <taxon>Spermatophyta</taxon>
        <taxon>Magnoliopsida</taxon>
        <taxon>eudicotyledons</taxon>
        <taxon>Gunneridae</taxon>
        <taxon>Pentapetalae</taxon>
        <taxon>rosids</taxon>
        <taxon>Vitales</taxon>
        <taxon>Vitaceae</taxon>
        <taxon>Viteae</taxon>
        <taxon>Vitis</taxon>
    </lineage>
</organism>
<proteinExistence type="predicted"/>
<dbReference type="EMBL" id="QGNW01001721">
    <property type="protein sequence ID" value="RVW32372.1"/>
    <property type="molecule type" value="Genomic_DNA"/>
</dbReference>
<sequence>MCAHEHVNLTIFSFCHSSQAKAKTEGTSFTVSHDGDHQSPGSVLEASFSNESFSSSLDDSSGKKLEFHDLLSYQCLPSLLLITGHKLHPGSIDYSYDQPESSEADTDLLDSATSLSKWRTGSEAVADLVNYISSIVHAINLPGARLGGSKLTHVKEVILNAELLFGNAALANSDGCRSFLGHFLVAELETLTCATWTKSDIFPGFEDNTKGRNQVTGFLFDSVIEYLDTKYCIHSDSGYKAWTRLPWLMNGEKLIKLVVEEIRRWADLAGRIPDEIIEWEMSHFLGKWTDFEIEGFETGAEIDSDILQILVDEIVVDLKECSLNSSYI</sequence>
<dbReference type="PANTHER" id="PTHR21726:SF61">
    <property type="entry name" value="DNAA INITIATOR-ASSOCIATING PROTEIN"/>
    <property type="match status" value="1"/>
</dbReference>
<gene>
    <name evidence="2" type="ORF">CK203_087550</name>
</gene>
<dbReference type="Proteomes" id="UP000288805">
    <property type="component" value="Unassembled WGS sequence"/>
</dbReference>
<accession>A0A438DA91</accession>
<reference evidence="2 3" key="1">
    <citation type="journal article" date="2018" name="PLoS Genet.">
        <title>Population sequencing reveals clonal diversity and ancestral inbreeding in the grapevine cultivar Chardonnay.</title>
        <authorList>
            <person name="Roach M.J."/>
            <person name="Johnson D.L."/>
            <person name="Bohlmann J."/>
            <person name="van Vuuren H.J."/>
            <person name="Jones S.J."/>
            <person name="Pretorius I.S."/>
            <person name="Schmidt S.A."/>
            <person name="Borneman A.R."/>
        </authorList>
    </citation>
    <scope>NUCLEOTIDE SEQUENCE [LARGE SCALE GENOMIC DNA]</scope>
    <source>
        <strain evidence="3">cv. Chardonnay</strain>
        <tissue evidence="2">Leaf</tissue>
    </source>
</reference>
<dbReference type="PANTHER" id="PTHR21726">
    <property type="entry name" value="PHOSPHATIDYLINOSITOL N-ACETYLGLUCOSAMINYLTRANSFERASE SUBUNIT P DOWN SYNDROME CRITICAL REGION PROTEIN 5 -RELATED"/>
    <property type="match status" value="1"/>
</dbReference>
<dbReference type="InterPro" id="IPR025486">
    <property type="entry name" value="DUF4378"/>
</dbReference>
<dbReference type="AlphaFoldDB" id="A0A438DA91"/>
<dbReference type="Pfam" id="PF14309">
    <property type="entry name" value="DUF4378"/>
    <property type="match status" value="1"/>
</dbReference>
<evidence type="ECO:0000313" key="3">
    <source>
        <dbReference type="Proteomes" id="UP000288805"/>
    </source>
</evidence>
<feature type="domain" description="DUF4378" evidence="1">
    <location>
        <begin position="151"/>
        <end position="313"/>
    </location>
</feature>